<reference evidence="2 3" key="1">
    <citation type="journal article" date="2010" name="Appl. Environ. Microbiol.">
        <title>Sequence analysis of Leuconostoc mesenteroides bacteriophage Phi1-A4 isolated from an industrial vegetable fermentation.</title>
        <authorList>
            <person name="Lu Z."/>
            <person name="Altermann E."/>
            <person name="Breidt F."/>
            <person name="Kozyavkin S."/>
        </authorList>
    </citation>
    <scope>NUCLEOTIDE SEQUENCE [LARGE SCALE GENOMIC DNA]</scope>
</reference>
<keyword evidence="1" id="KW-0812">Transmembrane</keyword>
<dbReference type="EMBL" id="GQ451696">
    <property type="protein sequence ID" value="ADD71753.1"/>
    <property type="molecule type" value="Genomic_DNA"/>
</dbReference>
<dbReference type="GeneID" id="26041815"/>
<evidence type="ECO:0000313" key="3">
    <source>
        <dbReference type="Proteomes" id="UP000001704"/>
    </source>
</evidence>
<dbReference type="KEGG" id="vg:26041815"/>
<keyword evidence="1" id="KW-1133">Transmembrane helix</keyword>
<dbReference type="RefSeq" id="YP_009168360.1">
    <property type="nucleotide sequence ID" value="NC_027987.1"/>
</dbReference>
<feature type="transmembrane region" description="Helical" evidence="1">
    <location>
        <begin position="6"/>
        <end position="32"/>
    </location>
</feature>
<proteinExistence type="predicted"/>
<evidence type="ECO:0000256" key="1">
    <source>
        <dbReference type="SAM" id="Phobius"/>
    </source>
</evidence>
<accession>D4N4K3</accession>
<keyword evidence="3" id="KW-1185">Reference proteome</keyword>
<keyword evidence="1" id="KW-0472">Membrane</keyword>
<name>D4N4K3_9CAUD</name>
<sequence>MILLAGIVFYGLMSLLFISFIAYVILAGSYIIDGMKGYKK</sequence>
<gene>
    <name evidence="2" type="ORF">LM1A4_030</name>
</gene>
<evidence type="ECO:0000313" key="2">
    <source>
        <dbReference type="EMBL" id="ADD71753.1"/>
    </source>
</evidence>
<protein>
    <submittedName>
        <fullName evidence="2">Uncharacterized protein</fullName>
    </submittedName>
</protein>
<dbReference type="Proteomes" id="UP000001704">
    <property type="component" value="Segment"/>
</dbReference>
<organism evidence="2 3">
    <name type="scientific">Leuconostoc phage 1-A4</name>
    <dbReference type="NCBI Taxonomy" id="745088"/>
    <lineage>
        <taxon>Viruses</taxon>
        <taxon>Duplodnaviria</taxon>
        <taxon>Heunggongvirae</taxon>
        <taxon>Uroviricota</taxon>
        <taxon>Caudoviricetes</taxon>
        <taxon>Mccleskeyvirinae</taxon>
        <taxon>Unaquatrovirus</taxon>
        <taxon>Unaquatrovirus uv1A4</taxon>
    </lineage>
</organism>